<protein>
    <submittedName>
        <fullName evidence="1">Uncharacterized protein</fullName>
    </submittedName>
</protein>
<accession>A0ABX5PTC8</accession>
<evidence type="ECO:0000313" key="2">
    <source>
        <dbReference type="Proteomes" id="UP000247584"/>
    </source>
</evidence>
<comment type="caution">
    <text evidence="1">The sequence shown here is derived from an EMBL/GenBank/DDBJ whole genome shotgun (WGS) entry which is preliminary data.</text>
</comment>
<name>A0ABX5PTC8_9GAMM</name>
<dbReference type="Proteomes" id="UP000247584">
    <property type="component" value="Unassembled WGS sequence"/>
</dbReference>
<dbReference type="EMBL" id="QJSY01000001">
    <property type="protein sequence ID" value="PYE61153.1"/>
    <property type="molecule type" value="Genomic_DNA"/>
</dbReference>
<reference evidence="1 2" key="1">
    <citation type="submission" date="2018-06" db="EMBL/GenBank/DDBJ databases">
        <title>Genomic Encyclopedia of Type Strains, Phase III (KMG-III): the genomes of soil and plant-associated and newly described type strains.</title>
        <authorList>
            <person name="Whitman W."/>
        </authorList>
    </citation>
    <scope>NUCLEOTIDE SEQUENCE [LARGE SCALE GENOMIC DNA]</scope>
    <source>
        <strain evidence="1 2">JC5</strain>
    </source>
</reference>
<dbReference type="RefSeq" id="WP_101054468.1">
    <property type="nucleotide sequence ID" value="NZ_BMXX01000017.1"/>
</dbReference>
<organism evidence="1 2">
    <name type="scientific">Shewanella chilikensis</name>
    <dbReference type="NCBI Taxonomy" id="558541"/>
    <lineage>
        <taxon>Bacteria</taxon>
        <taxon>Pseudomonadati</taxon>
        <taxon>Pseudomonadota</taxon>
        <taxon>Gammaproteobacteria</taxon>
        <taxon>Alteromonadales</taxon>
        <taxon>Shewanellaceae</taxon>
        <taxon>Shewanella</taxon>
    </lineage>
</organism>
<proteinExistence type="predicted"/>
<keyword evidence="2" id="KW-1185">Reference proteome</keyword>
<sequence length="67" mass="7864">MNTEQQHKCNAHGQRPTTLVLWSGFVEQKIETAKWMMRNYGNAPFWQNEINKWECIRTQLIAKGEAA</sequence>
<evidence type="ECO:0000313" key="1">
    <source>
        <dbReference type="EMBL" id="PYE61153.1"/>
    </source>
</evidence>
<gene>
    <name evidence="1" type="ORF">C8J23_101195</name>
</gene>